<sequence length="541" mass="61048">MGGYSQFTSNYFSSRKPNAWAFLSFATEFAQQYPTITFGEANSRFLNALQKITASPSFSAPARSKAQSLIDTLKNRSKKRSRQPNGLVIHGNINLAPQGQIVNTRDGHVSISVEGPAKRQCHEPTPALGEDKQDGEGSTKRRRSELTPVLDEESNSEDEEYDRDKEHIEDEEYDKVEGHDEEHDEKSNEYGDHDDYEDASTPPPYDDQLHAFLVAFLAMKHKRQFTSGRTLQDIIHIGVLKNPSSAGKAINWIIDLTDITVKSWFDDDELEELLGWIPSTPQVDKSFTYARERYRNKLTVTDLRQITESSPRPSGVQYDRKSNFNATYVNSAASLILSVIEQNNKNESFGMQGHREGWYGSQLWSAILDHCMHEMDNFTVSRSEIQSKSGCPKKRFDAIFLGLAGAEITEFGAVEVARTADVLVPGKLACDEEKLRDVMAAMLTALLVHVDHDTEASKLLQVVGVQQVGFDIRISTMCSVSKGVFFLKKGTWRKVPIKLEKFDSVFNVMQAVVVMKKIIQRTVETINQYHEKRSTEGEFEL</sequence>
<feature type="compositionally biased region" description="Acidic residues" evidence="1">
    <location>
        <begin position="150"/>
        <end position="161"/>
    </location>
</feature>
<gene>
    <name evidence="2" type="ORF">Q9L58_007736</name>
</gene>
<organism evidence="2 3">
    <name type="scientific">Discina gigas</name>
    <dbReference type="NCBI Taxonomy" id="1032678"/>
    <lineage>
        <taxon>Eukaryota</taxon>
        <taxon>Fungi</taxon>
        <taxon>Dikarya</taxon>
        <taxon>Ascomycota</taxon>
        <taxon>Pezizomycotina</taxon>
        <taxon>Pezizomycetes</taxon>
        <taxon>Pezizales</taxon>
        <taxon>Discinaceae</taxon>
        <taxon>Discina</taxon>
    </lineage>
</organism>
<feature type="region of interest" description="Disordered" evidence="1">
    <location>
        <begin position="114"/>
        <end position="204"/>
    </location>
</feature>
<keyword evidence="3" id="KW-1185">Reference proteome</keyword>
<accession>A0ABR3GBW7</accession>
<evidence type="ECO:0000313" key="3">
    <source>
        <dbReference type="Proteomes" id="UP001447188"/>
    </source>
</evidence>
<evidence type="ECO:0000256" key="1">
    <source>
        <dbReference type="SAM" id="MobiDB-lite"/>
    </source>
</evidence>
<protein>
    <submittedName>
        <fullName evidence="2">Uncharacterized protein</fullName>
    </submittedName>
</protein>
<dbReference type="EMBL" id="JBBBZM010000128">
    <property type="protein sequence ID" value="KAL0633363.1"/>
    <property type="molecule type" value="Genomic_DNA"/>
</dbReference>
<name>A0ABR3GBW7_9PEZI</name>
<proteinExistence type="predicted"/>
<feature type="compositionally biased region" description="Basic and acidic residues" evidence="1">
    <location>
        <begin position="129"/>
        <end position="139"/>
    </location>
</feature>
<comment type="caution">
    <text evidence="2">The sequence shown here is derived from an EMBL/GenBank/DDBJ whole genome shotgun (WGS) entry which is preliminary data.</text>
</comment>
<evidence type="ECO:0000313" key="2">
    <source>
        <dbReference type="EMBL" id="KAL0633363.1"/>
    </source>
</evidence>
<feature type="compositionally biased region" description="Basic and acidic residues" evidence="1">
    <location>
        <begin position="175"/>
        <end position="193"/>
    </location>
</feature>
<dbReference type="Proteomes" id="UP001447188">
    <property type="component" value="Unassembled WGS sequence"/>
</dbReference>
<reference evidence="2 3" key="1">
    <citation type="submission" date="2024-02" db="EMBL/GenBank/DDBJ databases">
        <title>Discinaceae phylogenomics.</title>
        <authorList>
            <person name="Dirks A.C."/>
            <person name="James T.Y."/>
        </authorList>
    </citation>
    <scope>NUCLEOTIDE SEQUENCE [LARGE SCALE GENOMIC DNA]</scope>
    <source>
        <strain evidence="2 3">ACD0624</strain>
    </source>
</reference>